<dbReference type="RefSeq" id="WP_025412478.1">
    <property type="nucleotide sequence ID" value="NZ_CP007128.1"/>
</dbReference>
<dbReference type="PANTHER" id="PTHR46401:SF2">
    <property type="entry name" value="GLYCOSYLTRANSFERASE WBBK-RELATED"/>
    <property type="match status" value="1"/>
</dbReference>
<proteinExistence type="predicted"/>
<evidence type="ECO:0000259" key="3">
    <source>
        <dbReference type="Pfam" id="PF13439"/>
    </source>
</evidence>
<dbReference type="Pfam" id="PF13692">
    <property type="entry name" value="Glyco_trans_1_4"/>
    <property type="match status" value="1"/>
</dbReference>
<dbReference type="Gene3D" id="3.40.50.2000">
    <property type="entry name" value="Glycogen Phosphorylase B"/>
    <property type="match status" value="2"/>
</dbReference>
<evidence type="ECO:0000313" key="4">
    <source>
        <dbReference type="EMBL" id="AHG91019.1"/>
    </source>
</evidence>
<reference evidence="4 5" key="1">
    <citation type="journal article" date="2014" name="Genome Announc.">
        <title>Genome Sequence and Methylome of Soil Bacterium Gemmatirosa kalamazoonensis KBS708T, a Member of the Rarely Cultivated Gemmatimonadetes Phylum.</title>
        <authorList>
            <person name="Debruyn J.M."/>
            <person name="Radosevich M."/>
            <person name="Wommack K.E."/>
            <person name="Polson S.W."/>
            <person name="Hauser L.J."/>
            <person name="Fawaz M.N."/>
            <person name="Korlach J."/>
            <person name="Tsai Y.C."/>
        </authorList>
    </citation>
    <scope>NUCLEOTIDE SEQUENCE [LARGE SCALE GENOMIC DNA]</scope>
    <source>
        <strain evidence="4 5">KBS708</strain>
    </source>
</reference>
<dbReference type="Pfam" id="PF13439">
    <property type="entry name" value="Glyco_transf_4"/>
    <property type="match status" value="1"/>
</dbReference>
<feature type="domain" description="Glycosyltransferase subfamily 4-like N-terminal" evidence="3">
    <location>
        <begin position="20"/>
        <end position="174"/>
    </location>
</feature>
<sequence length="404" mass="43574">MTDTLRVGIDGRTLEAPRTGVGRYVFELCRALDACLPQAEFVVYAREPVELPVKSPRWTLRTERTPAARRLRNIGWLKMRVARLARDDALSVFWATAALLPARRLRVPTVSTVFDLNAWVVPETMPASHRIAMRALLPRDVTRADVVTAISHGTASRLAATFGARVSAVVPPAVGEAFTPASDAERKRVRDRYGLRGPFLLAVGTWEPRKNLALLVDAFVHGLRDGTLHGQRLALVGARGWKDADLARRVAAAAGDGAVVPLGFVPDADLPALYSAATAFVFPSRYEGFGIPVLEARACGATIVAADVPEIREAGGEEATYVPPRLTELRAALAAAAGGELPRSRDRGPPWSWLDSARVLADVLRRAAAGGSARRVEHGGTVGDARHARDDERALVRGEQPAPR</sequence>
<keyword evidence="5" id="KW-1185">Reference proteome</keyword>
<protein>
    <submittedName>
        <fullName evidence="4">Glycosyl transferase group 1</fullName>
    </submittedName>
</protein>
<dbReference type="SUPFAM" id="SSF53756">
    <property type="entry name" value="UDP-Glycosyltransferase/glycogen phosphorylase"/>
    <property type="match status" value="1"/>
</dbReference>
<dbReference type="InterPro" id="IPR028098">
    <property type="entry name" value="Glyco_trans_4-like_N"/>
</dbReference>
<dbReference type="PANTHER" id="PTHR46401">
    <property type="entry name" value="GLYCOSYLTRANSFERASE WBBK-RELATED"/>
    <property type="match status" value="1"/>
</dbReference>
<gene>
    <name evidence="4" type="ORF">J421_3482</name>
</gene>
<evidence type="ECO:0000313" key="5">
    <source>
        <dbReference type="Proteomes" id="UP000019151"/>
    </source>
</evidence>
<dbReference type="eggNOG" id="COG0438">
    <property type="taxonomic scope" value="Bacteria"/>
</dbReference>
<dbReference type="EMBL" id="CP007128">
    <property type="protein sequence ID" value="AHG91019.1"/>
    <property type="molecule type" value="Genomic_DNA"/>
</dbReference>
<organism evidence="4 5">
    <name type="scientific">Gemmatirosa kalamazoonensis</name>
    <dbReference type="NCBI Taxonomy" id="861299"/>
    <lineage>
        <taxon>Bacteria</taxon>
        <taxon>Pseudomonadati</taxon>
        <taxon>Gemmatimonadota</taxon>
        <taxon>Gemmatimonadia</taxon>
        <taxon>Gemmatimonadales</taxon>
        <taxon>Gemmatimonadaceae</taxon>
        <taxon>Gemmatirosa</taxon>
    </lineage>
</organism>
<dbReference type="CDD" id="cd03809">
    <property type="entry name" value="GT4_MtfB-like"/>
    <property type="match status" value="1"/>
</dbReference>
<keyword evidence="1 4" id="KW-0808">Transferase</keyword>
<dbReference type="GO" id="GO:0016757">
    <property type="term" value="F:glycosyltransferase activity"/>
    <property type="evidence" value="ECO:0007669"/>
    <property type="project" value="TreeGrafter"/>
</dbReference>
<evidence type="ECO:0000256" key="1">
    <source>
        <dbReference type="ARBA" id="ARBA00022679"/>
    </source>
</evidence>
<evidence type="ECO:0000256" key="2">
    <source>
        <dbReference type="SAM" id="MobiDB-lite"/>
    </source>
</evidence>
<dbReference type="InParanoid" id="W0RIT7"/>
<dbReference type="OrthoDB" id="9769555at2"/>
<dbReference type="KEGG" id="gba:J421_3482"/>
<feature type="region of interest" description="Disordered" evidence="2">
    <location>
        <begin position="369"/>
        <end position="404"/>
    </location>
</feature>
<dbReference type="Proteomes" id="UP000019151">
    <property type="component" value="Chromosome"/>
</dbReference>
<dbReference type="STRING" id="861299.J421_3482"/>
<dbReference type="AlphaFoldDB" id="W0RIT7"/>
<dbReference type="HOGENOM" id="CLU_009583_27_6_0"/>
<dbReference type="GO" id="GO:0009103">
    <property type="term" value="P:lipopolysaccharide biosynthetic process"/>
    <property type="evidence" value="ECO:0007669"/>
    <property type="project" value="TreeGrafter"/>
</dbReference>
<feature type="compositionally biased region" description="Basic and acidic residues" evidence="2">
    <location>
        <begin position="374"/>
        <end position="396"/>
    </location>
</feature>
<accession>W0RIT7</accession>
<name>W0RIT7_9BACT</name>